<dbReference type="GO" id="GO:0003677">
    <property type="term" value="F:DNA binding"/>
    <property type="evidence" value="ECO:0007669"/>
    <property type="project" value="InterPro"/>
</dbReference>
<name>A0A4R2PAE2_RHOSA</name>
<comment type="caution">
    <text evidence="3">The sequence shown here is derived from an EMBL/GenBank/DDBJ whole genome shotgun (WGS) entry which is preliminary data.</text>
</comment>
<dbReference type="GO" id="GO:0009307">
    <property type="term" value="P:DNA restriction-modification system"/>
    <property type="evidence" value="ECO:0007669"/>
    <property type="project" value="InterPro"/>
</dbReference>
<dbReference type="GO" id="GO:0015666">
    <property type="term" value="F:restriction endodeoxyribonuclease activity"/>
    <property type="evidence" value="ECO:0007669"/>
    <property type="project" value="TreeGrafter"/>
</dbReference>
<proteinExistence type="predicted"/>
<evidence type="ECO:0000259" key="2">
    <source>
        <dbReference type="Pfam" id="PF04471"/>
    </source>
</evidence>
<dbReference type="SUPFAM" id="SSF52980">
    <property type="entry name" value="Restriction endonuclease-like"/>
    <property type="match status" value="1"/>
</dbReference>
<dbReference type="AlphaFoldDB" id="A0A4R2PAE2"/>
<feature type="domain" description="Restriction endonuclease type IV Mrr" evidence="2">
    <location>
        <begin position="202"/>
        <end position="313"/>
    </location>
</feature>
<dbReference type="OrthoDB" id="9781481at2"/>
<dbReference type="InterPro" id="IPR016984">
    <property type="entry name" value="UCP031853"/>
</dbReference>
<dbReference type="InterPro" id="IPR011856">
    <property type="entry name" value="tRNA_endonuc-like_dom_sf"/>
</dbReference>
<accession>A0A4R2PAE2</accession>
<feature type="region of interest" description="Disordered" evidence="1">
    <location>
        <begin position="157"/>
        <end position="178"/>
    </location>
</feature>
<keyword evidence="4" id="KW-1185">Reference proteome</keyword>
<dbReference type="Pfam" id="PF04471">
    <property type="entry name" value="Mrr_cat"/>
    <property type="match status" value="1"/>
</dbReference>
<dbReference type="InterPro" id="IPR007560">
    <property type="entry name" value="Restrct_endonuc_IV_Mrr"/>
</dbReference>
<dbReference type="PANTHER" id="PTHR30015:SF7">
    <property type="entry name" value="TYPE IV METHYL-DIRECTED RESTRICTION ENZYME ECOKMRR"/>
    <property type="match status" value="1"/>
</dbReference>
<dbReference type="EMBL" id="SLXO01000010">
    <property type="protein sequence ID" value="TCP31942.1"/>
    <property type="molecule type" value="Genomic_DNA"/>
</dbReference>
<dbReference type="PANTHER" id="PTHR30015">
    <property type="entry name" value="MRR RESTRICTION SYSTEM PROTEIN"/>
    <property type="match status" value="1"/>
</dbReference>
<evidence type="ECO:0000313" key="4">
    <source>
        <dbReference type="Proteomes" id="UP000295399"/>
    </source>
</evidence>
<dbReference type="InterPro" id="IPR011335">
    <property type="entry name" value="Restrct_endonuc-II-like"/>
</dbReference>
<organism evidence="3 4">
    <name type="scientific">Rhodothalassium salexigens DSM 2132</name>
    <dbReference type="NCBI Taxonomy" id="1188247"/>
    <lineage>
        <taxon>Bacteria</taxon>
        <taxon>Pseudomonadati</taxon>
        <taxon>Pseudomonadota</taxon>
        <taxon>Alphaproteobacteria</taxon>
        <taxon>Rhodothalassiales</taxon>
        <taxon>Rhodothalassiaceae</taxon>
        <taxon>Rhodothalassium</taxon>
    </lineage>
</organism>
<dbReference type="InterPro" id="IPR052906">
    <property type="entry name" value="Type_IV_Methyl-Rstrct_Enzyme"/>
</dbReference>
<dbReference type="PIRSF" id="PIRSF031853">
    <property type="entry name" value="UPC031853"/>
    <property type="match status" value="1"/>
</dbReference>
<evidence type="ECO:0000256" key="1">
    <source>
        <dbReference type="SAM" id="MobiDB-lite"/>
    </source>
</evidence>
<evidence type="ECO:0000313" key="3">
    <source>
        <dbReference type="EMBL" id="TCP31942.1"/>
    </source>
</evidence>
<dbReference type="Proteomes" id="UP000295399">
    <property type="component" value="Unassembled WGS sequence"/>
</dbReference>
<gene>
    <name evidence="3" type="ORF">EV659_11018</name>
</gene>
<dbReference type="Gene3D" id="3.40.1350.10">
    <property type="match status" value="1"/>
</dbReference>
<dbReference type="InParanoid" id="A0A4R2PAE2"/>
<sequence length="344" mass="38039">MTRVWLVRLGEYGEAEAYALETGELATGWCLPNFTEALDRAAILAELQTAYPDEKPGTLKNWSVQLNQLCNKASEGDLTVTPLKTASRQLAIGRIKGGFFAAKGQHPARKVEWLHTDLPRDALKQDLLYSLGASQTICEISRNNAASRFEEIVKTRRDPGDSALPALEQSNGDEEDAETESAIDLVELARDQIERHISSAFVGHAFTRLIDAILQADGYQTKVSPPGSDKGIDIVAGQGALGFDGPRLVVQVKSGDLVTDQPTLQSLIGCISDVQAEHGLLVSWSGFTPPVRQRVNELYFRVRLWGRDEILNALFRTYDRLPESIRADLPLQRIWAYLPQEDAQ</sequence>
<dbReference type="RefSeq" id="WP_132709166.1">
    <property type="nucleotide sequence ID" value="NZ_JACIGF010000010.1"/>
</dbReference>
<protein>
    <submittedName>
        <fullName evidence="3">Restriction system protein</fullName>
    </submittedName>
</protein>
<dbReference type="GO" id="GO:0043590">
    <property type="term" value="C:bacterial nucleoid"/>
    <property type="evidence" value="ECO:0007669"/>
    <property type="project" value="TreeGrafter"/>
</dbReference>
<reference evidence="3 4" key="1">
    <citation type="submission" date="2019-03" db="EMBL/GenBank/DDBJ databases">
        <title>Genomic Encyclopedia of Type Strains, Phase IV (KMG-IV): sequencing the most valuable type-strain genomes for metagenomic binning, comparative biology and taxonomic classification.</title>
        <authorList>
            <person name="Goeker M."/>
        </authorList>
    </citation>
    <scope>NUCLEOTIDE SEQUENCE [LARGE SCALE GENOMIC DNA]</scope>
    <source>
        <strain evidence="3 4">DSM 2132</strain>
    </source>
</reference>